<name>A0AAN9J238_CROPI</name>
<protein>
    <submittedName>
        <fullName evidence="6">Uncharacterized protein</fullName>
    </submittedName>
</protein>
<keyword evidence="7" id="KW-1185">Reference proteome</keyword>
<dbReference type="SUPFAM" id="SSF101936">
    <property type="entry name" value="DNA-binding pseudobarrel domain"/>
    <property type="match status" value="2"/>
</dbReference>
<gene>
    <name evidence="6" type="ORF">RIF29_04562</name>
</gene>
<evidence type="ECO:0000256" key="1">
    <source>
        <dbReference type="ARBA" id="ARBA00004123"/>
    </source>
</evidence>
<dbReference type="PANTHER" id="PTHR31920:SF37">
    <property type="entry name" value="B3 DOMAIN-CONTAINING TRANSCRIPTION FACTOR VRN1"/>
    <property type="match status" value="1"/>
</dbReference>
<organism evidence="6 7">
    <name type="scientific">Crotalaria pallida</name>
    <name type="common">Smooth rattlebox</name>
    <name type="synonym">Crotalaria striata</name>
    <dbReference type="NCBI Taxonomy" id="3830"/>
    <lineage>
        <taxon>Eukaryota</taxon>
        <taxon>Viridiplantae</taxon>
        <taxon>Streptophyta</taxon>
        <taxon>Embryophyta</taxon>
        <taxon>Tracheophyta</taxon>
        <taxon>Spermatophyta</taxon>
        <taxon>Magnoliopsida</taxon>
        <taxon>eudicotyledons</taxon>
        <taxon>Gunneridae</taxon>
        <taxon>Pentapetalae</taxon>
        <taxon>rosids</taxon>
        <taxon>fabids</taxon>
        <taxon>Fabales</taxon>
        <taxon>Fabaceae</taxon>
        <taxon>Papilionoideae</taxon>
        <taxon>50 kb inversion clade</taxon>
        <taxon>genistoids sensu lato</taxon>
        <taxon>core genistoids</taxon>
        <taxon>Crotalarieae</taxon>
        <taxon>Crotalaria</taxon>
    </lineage>
</organism>
<evidence type="ECO:0000313" key="7">
    <source>
        <dbReference type="Proteomes" id="UP001372338"/>
    </source>
</evidence>
<dbReference type="GO" id="GO:0005634">
    <property type="term" value="C:nucleus"/>
    <property type="evidence" value="ECO:0007669"/>
    <property type="project" value="UniProtKB-SubCell"/>
</dbReference>
<keyword evidence="3" id="KW-0238">DNA-binding</keyword>
<dbReference type="GO" id="GO:0003677">
    <property type="term" value="F:DNA binding"/>
    <property type="evidence" value="ECO:0007669"/>
    <property type="project" value="UniProtKB-KW"/>
</dbReference>
<evidence type="ECO:0000256" key="2">
    <source>
        <dbReference type="ARBA" id="ARBA00023015"/>
    </source>
</evidence>
<dbReference type="EMBL" id="JAYWIO010000001">
    <property type="protein sequence ID" value="KAK7290266.1"/>
    <property type="molecule type" value="Genomic_DNA"/>
</dbReference>
<evidence type="ECO:0000256" key="3">
    <source>
        <dbReference type="ARBA" id="ARBA00023125"/>
    </source>
</evidence>
<keyword evidence="5" id="KW-0539">Nucleus</keyword>
<sequence length="233" mass="27054">MTTPSTKILPNYGRSFIIHLCEHNMEDGSQRIPQQFLYSGMFLPNPIVVQVPTKRVWNIELNCYDGEVWLQDGWKKFRSDLSAGNNACLSFIYDEGTCVFHVKAWQYSCFSEIQYPPMLPSDDDDVPTFYLTLKDYMIEADSLVKIRYALPFPRAYVVEYISSRMEHEAIVVHKNNSVRITMSTPLAKSTCFLTNGWKEFAINNGFDDDEEFKIKVYVNDVNEILLEFHIITL</sequence>
<keyword evidence="2" id="KW-0805">Transcription regulation</keyword>
<comment type="caution">
    <text evidence="6">The sequence shown here is derived from an EMBL/GenBank/DDBJ whole genome shotgun (WGS) entry which is preliminary data.</text>
</comment>
<dbReference type="InterPro" id="IPR050655">
    <property type="entry name" value="Plant_B3_domain"/>
</dbReference>
<dbReference type="InterPro" id="IPR015300">
    <property type="entry name" value="DNA-bd_pseudobarrel_sf"/>
</dbReference>
<dbReference type="AlphaFoldDB" id="A0AAN9J238"/>
<evidence type="ECO:0000256" key="4">
    <source>
        <dbReference type="ARBA" id="ARBA00023163"/>
    </source>
</evidence>
<evidence type="ECO:0000256" key="5">
    <source>
        <dbReference type="ARBA" id="ARBA00023242"/>
    </source>
</evidence>
<dbReference type="PANTHER" id="PTHR31920">
    <property type="entry name" value="B3 DOMAIN-CONTAINING"/>
    <property type="match status" value="1"/>
</dbReference>
<accession>A0AAN9J238</accession>
<reference evidence="6 7" key="1">
    <citation type="submission" date="2024-01" db="EMBL/GenBank/DDBJ databases">
        <title>The genomes of 5 underutilized Papilionoideae crops provide insights into root nodulation and disease resistanc.</title>
        <authorList>
            <person name="Yuan L."/>
        </authorList>
    </citation>
    <scope>NUCLEOTIDE SEQUENCE [LARGE SCALE GENOMIC DNA]</scope>
    <source>
        <strain evidence="6">ZHUSHIDOU_FW_LH</strain>
        <tissue evidence="6">Leaf</tissue>
    </source>
</reference>
<keyword evidence="4" id="KW-0804">Transcription</keyword>
<evidence type="ECO:0000313" key="6">
    <source>
        <dbReference type="EMBL" id="KAK7290266.1"/>
    </source>
</evidence>
<dbReference type="Gene3D" id="2.40.330.10">
    <property type="entry name" value="DNA-binding pseudobarrel domain"/>
    <property type="match status" value="1"/>
</dbReference>
<proteinExistence type="predicted"/>
<dbReference type="Proteomes" id="UP001372338">
    <property type="component" value="Unassembled WGS sequence"/>
</dbReference>
<comment type="subcellular location">
    <subcellularLocation>
        <location evidence="1">Nucleus</location>
    </subcellularLocation>
</comment>